<accession>A0A8H6RVI1</accession>
<name>A0A8H6RVI1_9PEZI</name>
<comment type="caution">
    <text evidence="2">The sequence shown here is derived from an EMBL/GenBank/DDBJ whole genome shotgun (WGS) entry which is preliminary data.</text>
</comment>
<dbReference type="Proteomes" id="UP000660729">
    <property type="component" value="Unassembled WGS sequence"/>
</dbReference>
<sequence>MRACLQEVLAKFAVAESDRRRRPGTKKSTRARETPGSNDVFRNIYEGLELEEGSEVDAIQETVATINLEADRRAFKPRFKLEPLEEDKEVAMWCLLRDCHEIRLFNASLWERYASGQITLMTAADATEKAFVLIGRAAEVFAADFPSLATFDGVAELIGLDSSDEELTQTDPKVCLPAYIHLSRSRELNNLSEEEVGSKRHLDLLHEARNSHLLGARTIDMVLERENRGDEWVQLLAVFCDTFIGQQFEAHCRGVPLKIATVINYQIYMDIIDLTARNKYSVANALIDTHQLIDRRLHDFASKAEGAIKEHTFRKKFLICSKRQQILDTLAKIPRSLMLEVGDGYTRFTECTMTNFPVFAGRISLQNYEASSITGLDVCDEEGIAMCVATLYRACRTSGLLRKSWKDMEHFIGQIDPKTLGFRDLNTSEKALRQIAKNFGMTMGVSAKEYSKESIARRGGPDARVPLPNPKQVEGRRQHLQAISPRLKHRVEFDKALKIVGLSMGQAALTTLHRTVSSILDNDENPIDADIKVRWQCTRKLSHTDLLSVWCFVLEDPKNRPVFDHYGLFLKFCWYLDQTKQNLSFPEEYTLIQITDEILWEAASAEGLRALGKTGLGFVARLFAEEKKPSEFCVGAEAAHVGQLCQKYRLK</sequence>
<dbReference type="PANTHER" id="PTHR38795">
    <property type="entry name" value="DUF6604 DOMAIN-CONTAINING PROTEIN"/>
    <property type="match status" value="1"/>
</dbReference>
<dbReference type="EMBL" id="JABCIY010000001">
    <property type="protein sequence ID" value="KAF7198645.1"/>
    <property type="molecule type" value="Genomic_DNA"/>
</dbReference>
<reference evidence="2" key="1">
    <citation type="submission" date="2020-04" db="EMBL/GenBank/DDBJ databases">
        <title>Draft genome resource of the tomato pathogen Pseudocercospora fuligena.</title>
        <authorList>
            <person name="Zaccaron A."/>
        </authorList>
    </citation>
    <scope>NUCLEOTIDE SEQUENCE</scope>
    <source>
        <strain evidence="2">PF001</strain>
    </source>
</reference>
<organism evidence="2 3">
    <name type="scientific">Pseudocercospora fuligena</name>
    <dbReference type="NCBI Taxonomy" id="685502"/>
    <lineage>
        <taxon>Eukaryota</taxon>
        <taxon>Fungi</taxon>
        <taxon>Dikarya</taxon>
        <taxon>Ascomycota</taxon>
        <taxon>Pezizomycotina</taxon>
        <taxon>Dothideomycetes</taxon>
        <taxon>Dothideomycetidae</taxon>
        <taxon>Mycosphaerellales</taxon>
        <taxon>Mycosphaerellaceae</taxon>
        <taxon>Pseudocercospora</taxon>
    </lineage>
</organism>
<evidence type="ECO:0000313" key="2">
    <source>
        <dbReference type="EMBL" id="KAF7198645.1"/>
    </source>
</evidence>
<dbReference type="PANTHER" id="PTHR38795:SF1">
    <property type="entry name" value="DUF6604 DOMAIN-CONTAINING PROTEIN"/>
    <property type="match status" value="1"/>
</dbReference>
<gene>
    <name evidence="2" type="ORF">HII31_00384</name>
</gene>
<protein>
    <recommendedName>
        <fullName evidence="1">DUF6604 domain-containing protein</fullName>
    </recommendedName>
</protein>
<proteinExistence type="predicted"/>
<evidence type="ECO:0000313" key="3">
    <source>
        <dbReference type="Proteomes" id="UP000660729"/>
    </source>
</evidence>
<keyword evidence="3" id="KW-1185">Reference proteome</keyword>
<dbReference type="OrthoDB" id="3650886at2759"/>
<dbReference type="AlphaFoldDB" id="A0A8H6RVI1"/>
<dbReference type="InterPro" id="IPR046539">
    <property type="entry name" value="DUF6604"/>
</dbReference>
<feature type="domain" description="DUF6604" evidence="1">
    <location>
        <begin position="5"/>
        <end position="141"/>
    </location>
</feature>
<evidence type="ECO:0000259" key="1">
    <source>
        <dbReference type="Pfam" id="PF20253"/>
    </source>
</evidence>
<dbReference type="Pfam" id="PF20253">
    <property type="entry name" value="DUF6604"/>
    <property type="match status" value="1"/>
</dbReference>